<proteinExistence type="predicted"/>
<dbReference type="PANTHER" id="PTHR37488:SF2">
    <property type="entry name" value="DUF1275 DOMAIN-CONTAINING PROTEIN"/>
    <property type="match status" value="1"/>
</dbReference>
<feature type="transmembrane region" description="Helical" evidence="1">
    <location>
        <begin position="113"/>
        <end position="132"/>
    </location>
</feature>
<evidence type="ECO:0000256" key="1">
    <source>
        <dbReference type="SAM" id="Phobius"/>
    </source>
</evidence>
<evidence type="ECO:0000313" key="3">
    <source>
        <dbReference type="Proteomes" id="UP000537989"/>
    </source>
</evidence>
<accession>A0AAN6HIL7</accession>
<gene>
    <name evidence="2" type="ORF">FAUST_2694</name>
</gene>
<dbReference type="PANTHER" id="PTHR37488">
    <property type="entry name" value="DUF1275 DOMAIN-CONTAINING PROTEIN"/>
    <property type="match status" value="1"/>
</dbReference>
<sequence>MQLIKDRCRFMYPKLPSYIRHYLSASLKVDFLLEVQLLLLTFSTGIQDAVSYPDFKCFASNQTGNSVVLAVGLAGHDSSVFNLANVGLSLGMFLAGAIMTGQLANFVGPRGRMWLIISHLIQTLLAFVAAIIHPRHAQSGNSPSSIGSLALLAFASGAQVASMRPFRIQEITTAMATAAWVDLVIDPRLLKIHNRSRNRRAGFLISLVLGSFAGAFMRKGVGSSNALYVAAAGKTLVVLMLFLNREEKPIDQSQTNPY</sequence>
<dbReference type="EMBL" id="JAAMOD010000055">
    <property type="protein sequence ID" value="KAF5243777.1"/>
    <property type="molecule type" value="Genomic_DNA"/>
</dbReference>
<feature type="transmembrane region" description="Helical" evidence="1">
    <location>
        <begin position="80"/>
        <end position="101"/>
    </location>
</feature>
<dbReference type="Pfam" id="PF06912">
    <property type="entry name" value="DUF1275"/>
    <property type="match status" value="1"/>
</dbReference>
<feature type="transmembrane region" description="Helical" evidence="1">
    <location>
        <begin position="201"/>
        <end position="220"/>
    </location>
</feature>
<dbReference type="AlphaFoldDB" id="A0AAN6HIL7"/>
<keyword evidence="3" id="KW-1185">Reference proteome</keyword>
<reference evidence="2 3" key="1">
    <citation type="submission" date="2020-02" db="EMBL/GenBank/DDBJ databases">
        <title>Identification and distribution of gene clusters putatively required for synthesis of sphingolipid metabolism inhibitors in phylogenetically diverse species of the filamentous fungus Fusarium.</title>
        <authorList>
            <person name="Kim H.-S."/>
            <person name="Busman M."/>
            <person name="Brown D.W."/>
            <person name="Divon H."/>
            <person name="Uhlig S."/>
            <person name="Proctor R.H."/>
        </authorList>
    </citation>
    <scope>NUCLEOTIDE SEQUENCE [LARGE SCALE GENOMIC DNA]</scope>
    <source>
        <strain evidence="2 3">NRRL 2903</strain>
    </source>
</reference>
<dbReference type="InterPro" id="IPR010699">
    <property type="entry name" value="DUF1275"/>
</dbReference>
<protein>
    <recommendedName>
        <fullName evidence="4">DUF1275 domain protein</fullName>
    </recommendedName>
</protein>
<name>A0AAN6HIL7_FUSAU</name>
<organism evidence="2 3">
    <name type="scientific">Fusarium austroamericanum</name>
    <dbReference type="NCBI Taxonomy" id="282268"/>
    <lineage>
        <taxon>Eukaryota</taxon>
        <taxon>Fungi</taxon>
        <taxon>Dikarya</taxon>
        <taxon>Ascomycota</taxon>
        <taxon>Pezizomycotina</taxon>
        <taxon>Sordariomycetes</taxon>
        <taxon>Hypocreomycetidae</taxon>
        <taxon>Hypocreales</taxon>
        <taxon>Nectriaceae</taxon>
        <taxon>Fusarium</taxon>
    </lineage>
</organism>
<keyword evidence="1" id="KW-0812">Transmembrane</keyword>
<evidence type="ECO:0008006" key="4">
    <source>
        <dbReference type="Google" id="ProtNLM"/>
    </source>
</evidence>
<comment type="caution">
    <text evidence="2">The sequence shown here is derived from an EMBL/GenBank/DDBJ whole genome shotgun (WGS) entry which is preliminary data.</text>
</comment>
<evidence type="ECO:0000313" key="2">
    <source>
        <dbReference type="EMBL" id="KAF5243777.1"/>
    </source>
</evidence>
<keyword evidence="1" id="KW-0472">Membrane</keyword>
<feature type="transmembrane region" description="Helical" evidence="1">
    <location>
        <begin position="226"/>
        <end position="243"/>
    </location>
</feature>
<dbReference type="Proteomes" id="UP000537989">
    <property type="component" value="Unassembled WGS sequence"/>
</dbReference>
<keyword evidence="1" id="KW-1133">Transmembrane helix</keyword>